<name>A0A2W5BAQ7_9BACT</name>
<evidence type="ECO:0008006" key="10">
    <source>
        <dbReference type="Google" id="ProtNLM"/>
    </source>
</evidence>
<evidence type="ECO:0000256" key="6">
    <source>
        <dbReference type="SAM" id="MobiDB-lite"/>
    </source>
</evidence>
<dbReference type="Gene3D" id="2.40.128.260">
    <property type="entry name" value="Type IV secretion system, VirB10/TraB/TrbI"/>
    <property type="match status" value="1"/>
</dbReference>
<sequence>MDEDIFEKPREDQPAPPADRGIPSVAATTTKQYILGGIFLAVAAVAIVFVVIDGMKKGEPKSFVQAEEISFKNAGASSTPYIEPAPAEPQQELQPAGPVQEYDPLAAQRELAMQQEALRMAQEQKKRMEQRIASPQMIYDQAGGGATGSSAAGQTTGGSGTLLGGEDPNVAFANQNANLEVETATANQLQNLNSLIAQGTMISGILETAIQSDLPGMVRAVISEDVYSFDGSHLLIPQGSKLVGRYKSGVVRGQSRVFVIWNRMIRNDGVSVNIGSYGTDALGRSGLDGEIDTHFFERFGSSV</sequence>
<evidence type="ECO:0000313" key="8">
    <source>
        <dbReference type="EMBL" id="PZO78098.1"/>
    </source>
</evidence>
<dbReference type="CDD" id="cd16429">
    <property type="entry name" value="VirB10"/>
    <property type="match status" value="1"/>
</dbReference>
<proteinExistence type="inferred from homology"/>
<keyword evidence="3 7" id="KW-0812">Transmembrane</keyword>
<feature type="non-terminal residue" evidence="8">
    <location>
        <position position="303"/>
    </location>
</feature>
<keyword evidence="5 7" id="KW-0472">Membrane</keyword>
<dbReference type="Proteomes" id="UP000249557">
    <property type="component" value="Unassembled WGS sequence"/>
</dbReference>
<dbReference type="GO" id="GO:0016020">
    <property type="term" value="C:membrane"/>
    <property type="evidence" value="ECO:0007669"/>
    <property type="project" value="UniProtKB-SubCell"/>
</dbReference>
<evidence type="ECO:0000256" key="4">
    <source>
        <dbReference type="ARBA" id="ARBA00022989"/>
    </source>
</evidence>
<evidence type="ECO:0000256" key="3">
    <source>
        <dbReference type="ARBA" id="ARBA00022692"/>
    </source>
</evidence>
<feature type="region of interest" description="Disordered" evidence="6">
    <location>
        <begin position="75"/>
        <end position="96"/>
    </location>
</feature>
<gene>
    <name evidence="8" type="ORF">DI626_12110</name>
</gene>
<feature type="compositionally biased region" description="Low complexity" evidence="6">
    <location>
        <begin position="84"/>
        <end position="96"/>
    </location>
</feature>
<evidence type="ECO:0000313" key="9">
    <source>
        <dbReference type="Proteomes" id="UP000249557"/>
    </source>
</evidence>
<accession>A0A2W5BAQ7</accession>
<reference evidence="8 9" key="1">
    <citation type="submission" date="2017-08" db="EMBL/GenBank/DDBJ databases">
        <title>Infants hospitalized years apart are colonized by the same room-sourced microbial strains.</title>
        <authorList>
            <person name="Brooks B."/>
            <person name="Olm M.R."/>
            <person name="Firek B.A."/>
            <person name="Baker R."/>
            <person name="Thomas B.C."/>
            <person name="Morowitz M.J."/>
            <person name="Banfield J.F."/>
        </authorList>
    </citation>
    <scope>NUCLEOTIDE SEQUENCE [LARGE SCALE GENOMIC DNA]</scope>
    <source>
        <strain evidence="8">S2_018_000_R2_104</strain>
    </source>
</reference>
<organism evidence="8 9">
    <name type="scientific">Micavibrio aeruginosavorus</name>
    <dbReference type="NCBI Taxonomy" id="349221"/>
    <lineage>
        <taxon>Bacteria</taxon>
        <taxon>Pseudomonadati</taxon>
        <taxon>Bdellovibrionota</taxon>
        <taxon>Bdellovibrionia</taxon>
        <taxon>Bdellovibrionales</taxon>
        <taxon>Pseudobdellovibrionaceae</taxon>
        <taxon>Micavibrio</taxon>
    </lineage>
</organism>
<comment type="subcellular location">
    <subcellularLocation>
        <location evidence="1">Membrane</location>
        <topology evidence="1">Single-pass membrane protein</topology>
    </subcellularLocation>
</comment>
<keyword evidence="4 7" id="KW-1133">Transmembrane helix</keyword>
<evidence type="ECO:0000256" key="2">
    <source>
        <dbReference type="ARBA" id="ARBA00010265"/>
    </source>
</evidence>
<feature type="transmembrane region" description="Helical" evidence="7">
    <location>
        <begin position="33"/>
        <end position="52"/>
    </location>
</feature>
<evidence type="ECO:0000256" key="7">
    <source>
        <dbReference type="SAM" id="Phobius"/>
    </source>
</evidence>
<dbReference type="EMBL" id="QFNK01000400">
    <property type="protein sequence ID" value="PZO78098.1"/>
    <property type="molecule type" value="Genomic_DNA"/>
</dbReference>
<dbReference type="InterPro" id="IPR005498">
    <property type="entry name" value="T4SS_VirB10/TraB/TrbI"/>
</dbReference>
<dbReference type="AlphaFoldDB" id="A0A2W5BAQ7"/>
<feature type="region of interest" description="Disordered" evidence="6">
    <location>
        <begin position="140"/>
        <end position="169"/>
    </location>
</feature>
<feature type="region of interest" description="Disordered" evidence="6">
    <location>
        <begin position="1"/>
        <end position="23"/>
    </location>
</feature>
<comment type="similarity">
    <text evidence="2">Belongs to the TrbI/VirB10 family.</text>
</comment>
<evidence type="ECO:0000256" key="5">
    <source>
        <dbReference type="ARBA" id="ARBA00023136"/>
    </source>
</evidence>
<evidence type="ECO:0000256" key="1">
    <source>
        <dbReference type="ARBA" id="ARBA00004167"/>
    </source>
</evidence>
<comment type="caution">
    <text evidence="8">The sequence shown here is derived from an EMBL/GenBank/DDBJ whole genome shotgun (WGS) entry which is preliminary data.</text>
</comment>
<dbReference type="Pfam" id="PF03743">
    <property type="entry name" value="TrbI"/>
    <property type="match status" value="1"/>
</dbReference>
<dbReference type="InterPro" id="IPR042217">
    <property type="entry name" value="T4SS_VirB10/TrbI"/>
</dbReference>
<feature type="compositionally biased region" description="Basic and acidic residues" evidence="6">
    <location>
        <begin position="1"/>
        <end position="13"/>
    </location>
</feature>
<protein>
    <recommendedName>
        <fullName evidence="10">TrbI/VirB10 family protein</fullName>
    </recommendedName>
</protein>